<dbReference type="Pfam" id="PF20684">
    <property type="entry name" value="Fung_rhodopsin"/>
    <property type="match status" value="1"/>
</dbReference>
<feature type="domain" description="Telomeric single stranded DNA binding POT1/Cdc13" evidence="8">
    <location>
        <begin position="1615"/>
        <end position="1749"/>
    </location>
</feature>
<evidence type="ECO:0000256" key="5">
    <source>
        <dbReference type="ARBA" id="ARBA00038359"/>
    </source>
</evidence>
<dbReference type="InterPro" id="IPR011564">
    <property type="entry name" value="Telomer_end-bd_POT1/Cdc13"/>
</dbReference>
<evidence type="ECO:0000256" key="2">
    <source>
        <dbReference type="ARBA" id="ARBA00022692"/>
    </source>
</evidence>
<protein>
    <recommendedName>
        <fullName evidence="8">Telomeric single stranded DNA binding POT1/Cdc13 domain-containing protein</fullName>
    </recommendedName>
</protein>
<comment type="caution">
    <text evidence="9">The sequence shown here is derived from an EMBL/GenBank/DDBJ whole genome shotgun (WGS) entry which is preliminary data.</text>
</comment>
<reference evidence="9 10" key="1">
    <citation type="submission" date="2024-02" db="EMBL/GenBank/DDBJ databases">
        <title>De novo assembly and annotation of 12 fungi associated with fruit tree decline syndrome in Ontario, Canada.</title>
        <authorList>
            <person name="Sulman M."/>
            <person name="Ellouze W."/>
            <person name="Ilyukhin E."/>
        </authorList>
    </citation>
    <scope>NUCLEOTIDE SEQUENCE [LARGE SCALE GENOMIC DNA]</scope>
    <source>
        <strain evidence="9 10">M1-105</strain>
    </source>
</reference>
<feature type="transmembrane region" description="Helical" evidence="7">
    <location>
        <begin position="67"/>
        <end position="90"/>
    </location>
</feature>
<accession>A0ABR3SSC3</accession>
<feature type="compositionally biased region" description="Polar residues" evidence="6">
    <location>
        <begin position="1575"/>
        <end position="1592"/>
    </location>
</feature>
<proteinExistence type="inferred from homology"/>
<dbReference type="PANTHER" id="PTHR33048:SF55">
    <property type="entry name" value="INTEGRAL MEMBRANE PROTEIN"/>
    <property type="match status" value="1"/>
</dbReference>
<evidence type="ECO:0000256" key="6">
    <source>
        <dbReference type="SAM" id="MobiDB-lite"/>
    </source>
</evidence>
<evidence type="ECO:0000313" key="10">
    <source>
        <dbReference type="Proteomes" id="UP001521116"/>
    </source>
</evidence>
<feature type="compositionally biased region" description="Basic and acidic residues" evidence="6">
    <location>
        <begin position="819"/>
        <end position="836"/>
    </location>
</feature>
<feature type="region of interest" description="Disordered" evidence="6">
    <location>
        <begin position="652"/>
        <end position="836"/>
    </location>
</feature>
<dbReference type="Pfam" id="PF02765">
    <property type="entry name" value="POT1"/>
    <property type="match status" value="1"/>
</dbReference>
<feature type="compositionally biased region" description="Basic and acidic residues" evidence="6">
    <location>
        <begin position="958"/>
        <end position="995"/>
    </location>
</feature>
<comment type="similarity">
    <text evidence="5">Belongs to the SAT4 family.</text>
</comment>
<feature type="compositionally biased region" description="Basic and acidic residues" evidence="6">
    <location>
        <begin position="1096"/>
        <end position="1109"/>
    </location>
</feature>
<feature type="compositionally biased region" description="Low complexity" evidence="6">
    <location>
        <begin position="1176"/>
        <end position="1197"/>
    </location>
</feature>
<keyword evidence="10" id="KW-1185">Reference proteome</keyword>
<evidence type="ECO:0000313" key="9">
    <source>
        <dbReference type="EMBL" id="KAL1628512.1"/>
    </source>
</evidence>
<feature type="region of interest" description="Disordered" evidence="6">
    <location>
        <begin position="878"/>
        <end position="918"/>
    </location>
</feature>
<name>A0ABR3SSC3_9PEZI</name>
<feature type="compositionally biased region" description="Basic and acidic residues" evidence="6">
    <location>
        <begin position="1302"/>
        <end position="1320"/>
    </location>
</feature>
<feature type="compositionally biased region" description="Polar residues" evidence="6">
    <location>
        <begin position="739"/>
        <end position="748"/>
    </location>
</feature>
<sequence length="1870" mass="205647">MTGVVGGEVYVASKMVGHRWNEEANDVSIIAKLVLCSNLLYQVLTNATKSSFLLQYLRLFQQRWIQWACKASLAVVFGAALYGFFGGIFMCNPATKYWKPSVPGHCSDAQRYWFASALLGILMDFVVWLLPMPLIKGVCVVSILRILLVHMYAANDNMEVEANVGIICASLMVMKPLVAKVFPRLLDSTGPSRRNLRLPTITEDTMGPICWNRNWEWGSTNGAMCSASRPSSWMHAPQDSHAILVTKKSVVEANWTGRDSISGNTLRKPSRAYGRDSVHRNFAAMASIASERIPIATLHPSLPTPSTKSITAVVTILWPYSSSTRTCALLLAEPDFRLRRRRGQVRVQFFGDAAYAVATSQLGIGDKVGLKLGGSSGEEEVVRTPGKSVDWELGFRDRLQMLVTRDGRQFANLDVQRSTPEPAEEETEEEAVYNTPSKIVGRFSAEGLRFNTWSSPAFLKRGRLSGESLSDYDLFADEDDFKSRKRRRTSFKDVGVWTYATRTPSPEKGDAMSVDDDVLASPSERASAPGLPALELPNTPISARMTPAEVTAEHEEELMPEPRAEASLMQHESNRPQRAARKDIREEISGQDDALYKQYLEDAVEAGGTTDVNEFPDEPEDELAAQFSIRDARIIQGDSEAESLPSVIPDEDEAVPSAAASVHVEDFTGDTEHDADIEELELVEMSSTEADSEVAESEHSEYVDEEESLESEAQTAHPHLSTTEEDTSEDERISRPRSVAQQPEQDQASGVLAPTLDSPLAQSETKESRDEATEPQLAESPQQQQPSEVLAKAAQAAEEALRTPEGGPDDMVADPAPRVMEEHHAHSNEQPQHDELLPSHFQFGLDGAALSAIRASRSGSVPRAPDIVDLEDTQLDGSASLLPPEVGLDQQVRRDSGPAVEQATGIDQELPDVPTSFVETPRNKEYQVPEKNQHMQPAIQEEPGMLQLQKPEIISEITQEKEWPEQLSHATREEARESQPLKAENPARNDARESNHSVPQGNMPFNDDAAMPVLDDDWHMPDFEVSEASSTPKVVKPSAETTEGSRTPTATPQKRKATRSTSLTTKPPISSAEIVDLGSDSVDEEDQPSGVAHATIESDRPVVTREQTERQAVSPVETKFDLTTSQQEPSLTQDSVQSSLTFSPPQTRRRTRQSTIETVSQADTNTTSRTQRRSLRSSQGSRAPRTPRGVSGVAARVAQRRRRTEVKDSECEWDSNATVSTQHPSSPSAPSSDGPVLQDVEPSAGLEASQILGDLSQMGQQTREESLERPAVSPITPVAQSPDMETSIAVEEETINDPQEAQNRRLQSELESQKSDEMAAERSSSPFPELNFEWGPQKKKETHAQSSMLHDDIDRGEPTHSSMLQDDSSILRAMRTSQFPFETQRERQTTSSVADEDESQQTAHSESQSQLPQVKPSKTPQVEVVSSPIQVEEESQLQHGPVSPGQVVEETQLSDEGARERAHTEERQSELLRSPPPNEVITAPKPIASKAQTLQENNVLTPQASQEATQVQHLAPKTQHDSILPPTPRLTQVASTAKSFSQVSALSAEAQAVKPSVEQREELGDDTIVEDITTKETTLSEATQPKSSQKPSASRDIKWTPSQLSQGTRTSFSYFTPLTHLDSYTNSQSSTVDVLAVCTRPSKSPVRASAGPRDYHTLFSITDPSLPNAASVRVQVFRPWKAALPELEPGDAVLLRAFLVRSRKGRPSLLSGNESAWCVFRYGTVRRSAPGSQEVTDAEGEGEGRKKSDIADSMKPIWADHLSGLWGDVTGGLWGAVEGEAEDAPHHNGVSGATREEVHGPPVEFGDEERREAKGLREWWVGVGGKVGSEEVGVKVEVEEKEEESQNVKRESQNVKEESVPVKDFFRSFW</sequence>
<dbReference type="SUPFAM" id="SSF50249">
    <property type="entry name" value="Nucleic acid-binding proteins"/>
    <property type="match status" value="1"/>
</dbReference>
<evidence type="ECO:0000259" key="8">
    <source>
        <dbReference type="SMART" id="SM00976"/>
    </source>
</evidence>
<feature type="region of interest" description="Disordered" evidence="6">
    <location>
        <begin position="1550"/>
        <end position="1608"/>
    </location>
</feature>
<organism evidence="9 10">
    <name type="scientific">Neofusicoccum ribis</name>
    <dbReference type="NCBI Taxonomy" id="45134"/>
    <lineage>
        <taxon>Eukaryota</taxon>
        <taxon>Fungi</taxon>
        <taxon>Dikarya</taxon>
        <taxon>Ascomycota</taxon>
        <taxon>Pezizomycotina</taxon>
        <taxon>Dothideomycetes</taxon>
        <taxon>Dothideomycetes incertae sedis</taxon>
        <taxon>Botryosphaeriales</taxon>
        <taxon>Botryosphaeriaceae</taxon>
        <taxon>Neofusicoccum</taxon>
    </lineage>
</organism>
<feature type="compositionally biased region" description="Polar residues" evidence="6">
    <location>
        <begin position="1501"/>
        <end position="1512"/>
    </location>
</feature>
<evidence type="ECO:0000256" key="3">
    <source>
        <dbReference type="ARBA" id="ARBA00022989"/>
    </source>
</evidence>
<feature type="compositionally biased region" description="Polar residues" evidence="6">
    <location>
        <begin position="1121"/>
        <end position="1140"/>
    </location>
</feature>
<gene>
    <name evidence="9" type="ORF">SLS56_005857</name>
</gene>
<dbReference type="PANTHER" id="PTHR33048">
    <property type="entry name" value="PTH11-LIKE INTEGRAL MEMBRANE PROTEIN (AFU_ORTHOLOGUE AFUA_5G11245)"/>
    <property type="match status" value="1"/>
</dbReference>
<dbReference type="SMART" id="SM00976">
    <property type="entry name" value="Telo_bind"/>
    <property type="match status" value="1"/>
</dbReference>
<feature type="region of interest" description="Disordered" evidence="6">
    <location>
        <begin position="520"/>
        <end position="542"/>
    </location>
</feature>
<dbReference type="Gene3D" id="2.40.50.140">
    <property type="entry name" value="Nucleic acid-binding proteins"/>
    <property type="match status" value="1"/>
</dbReference>
<dbReference type="InterPro" id="IPR012340">
    <property type="entry name" value="NA-bd_OB-fold"/>
</dbReference>
<dbReference type="InterPro" id="IPR049326">
    <property type="entry name" value="Rhodopsin_dom_fungi"/>
</dbReference>
<feature type="compositionally biased region" description="Basic and acidic residues" evidence="6">
    <location>
        <begin position="663"/>
        <end position="674"/>
    </location>
</feature>
<feature type="transmembrane region" description="Helical" evidence="7">
    <location>
        <begin position="137"/>
        <end position="154"/>
    </location>
</feature>
<feature type="region of interest" description="Disordered" evidence="6">
    <location>
        <begin position="1729"/>
        <end position="1750"/>
    </location>
</feature>
<evidence type="ECO:0000256" key="4">
    <source>
        <dbReference type="ARBA" id="ARBA00023136"/>
    </source>
</evidence>
<keyword evidence="3 7" id="KW-1133">Transmembrane helix</keyword>
<feature type="region of interest" description="Disordered" evidence="6">
    <location>
        <begin position="942"/>
        <end position="1483"/>
    </location>
</feature>
<dbReference type="InterPro" id="IPR052337">
    <property type="entry name" value="SAT4-like"/>
</dbReference>
<evidence type="ECO:0000256" key="7">
    <source>
        <dbReference type="SAM" id="Phobius"/>
    </source>
</evidence>
<feature type="compositionally biased region" description="Basic and acidic residues" evidence="6">
    <location>
        <begin position="1456"/>
        <end position="1470"/>
    </location>
</feature>
<feature type="compositionally biased region" description="Polar residues" evidence="6">
    <location>
        <begin position="1359"/>
        <end position="1368"/>
    </location>
</feature>
<feature type="compositionally biased region" description="Polar residues" evidence="6">
    <location>
        <begin position="1059"/>
        <end position="1068"/>
    </location>
</feature>
<comment type="subcellular location">
    <subcellularLocation>
        <location evidence="1">Membrane</location>
        <topology evidence="1">Multi-pass membrane protein</topology>
    </subcellularLocation>
</comment>
<dbReference type="Proteomes" id="UP001521116">
    <property type="component" value="Unassembled WGS sequence"/>
</dbReference>
<dbReference type="EMBL" id="JAJVDC020000062">
    <property type="protein sequence ID" value="KAL1628512.1"/>
    <property type="molecule type" value="Genomic_DNA"/>
</dbReference>
<feature type="compositionally biased region" description="Polar residues" evidence="6">
    <location>
        <begin position="1039"/>
        <end position="1052"/>
    </location>
</feature>
<keyword evidence="2 7" id="KW-0812">Transmembrane</keyword>
<feature type="region of interest" description="Disordered" evidence="6">
    <location>
        <begin position="1501"/>
        <end position="1525"/>
    </location>
</feature>
<feature type="compositionally biased region" description="Polar residues" evidence="6">
    <location>
        <begin position="1400"/>
        <end position="1420"/>
    </location>
</feature>
<keyword evidence="4 7" id="KW-0472">Membrane</keyword>
<evidence type="ECO:0000256" key="1">
    <source>
        <dbReference type="ARBA" id="ARBA00004141"/>
    </source>
</evidence>
<feature type="compositionally biased region" description="Basic and acidic residues" evidence="6">
    <location>
        <begin position="1336"/>
        <end position="1358"/>
    </location>
</feature>
<feature type="region of interest" description="Disordered" evidence="6">
    <location>
        <begin position="1782"/>
        <end position="1810"/>
    </location>
</feature>